<organism evidence="2 3">
    <name type="scientific">Hydrogenophaga electricum</name>
    <dbReference type="NCBI Taxonomy" id="1230953"/>
    <lineage>
        <taxon>Bacteria</taxon>
        <taxon>Pseudomonadati</taxon>
        <taxon>Pseudomonadota</taxon>
        <taxon>Betaproteobacteria</taxon>
        <taxon>Burkholderiales</taxon>
        <taxon>Comamonadaceae</taxon>
        <taxon>Hydrogenophaga</taxon>
    </lineage>
</organism>
<evidence type="ECO:0000313" key="3">
    <source>
        <dbReference type="Proteomes" id="UP001156903"/>
    </source>
</evidence>
<dbReference type="EMBL" id="BSPB01000067">
    <property type="protein sequence ID" value="GLS16612.1"/>
    <property type="molecule type" value="Genomic_DNA"/>
</dbReference>
<dbReference type="InterPro" id="IPR045275">
    <property type="entry name" value="MscS_archaea/bacteria_type"/>
</dbReference>
<keyword evidence="1" id="KW-0997">Cell inner membrane</keyword>
<comment type="subcellular location">
    <subcellularLocation>
        <location evidence="1">Cell inner membrane</location>
        <topology evidence="1">Multi-pass membrane protein</topology>
    </subcellularLocation>
</comment>
<feature type="transmembrane region" description="Helical" evidence="1">
    <location>
        <begin position="63"/>
        <end position="86"/>
    </location>
</feature>
<keyword evidence="1" id="KW-0472">Membrane</keyword>
<feature type="transmembrane region" description="Helical" evidence="1">
    <location>
        <begin position="287"/>
        <end position="315"/>
    </location>
</feature>
<accession>A0ABQ6CAE2</accession>
<evidence type="ECO:0000256" key="1">
    <source>
        <dbReference type="RuleBase" id="RU369025"/>
    </source>
</evidence>
<dbReference type="InterPro" id="IPR008910">
    <property type="entry name" value="MSC_TM_helix"/>
</dbReference>
<comment type="caution">
    <text evidence="2">The sequence shown here is derived from an EMBL/GenBank/DDBJ whole genome shotgun (WGS) entry which is preliminary data.</text>
</comment>
<keyword evidence="3" id="KW-1185">Reference proteome</keyword>
<feature type="transmembrane region" description="Helical" evidence="1">
    <location>
        <begin position="446"/>
        <end position="465"/>
    </location>
</feature>
<feature type="transmembrane region" description="Helical" evidence="1">
    <location>
        <begin position="244"/>
        <end position="267"/>
    </location>
</feature>
<comment type="subunit">
    <text evidence="1">Homoheptamer.</text>
</comment>
<keyword evidence="1" id="KW-1003">Cell membrane</keyword>
<proteinExistence type="inferred from homology"/>
<keyword evidence="1" id="KW-1133">Transmembrane helix</keyword>
<feature type="transmembrane region" description="Helical" evidence="1">
    <location>
        <begin position="106"/>
        <end position="129"/>
    </location>
</feature>
<dbReference type="PANTHER" id="PTHR30221:SF1">
    <property type="entry name" value="SMALL-CONDUCTANCE MECHANOSENSITIVE CHANNEL"/>
    <property type="match status" value="1"/>
</dbReference>
<keyword evidence="1" id="KW-0407">Ion channel</keyword>
<dbReference type="PANTHER" id="PTHR30221">
    <property type="entry name" value="SMALL-CONDUCTANCE MECHANOSENSITIVE CHANNEL"/>
    <property type="match status" value="1"/>
</dbReference>
<dbReference type="NCBIfam" id="NF033912">
    <property type="entry name" value="msc"/>
    <property type="match status" value="1"/>
</dbReference>
<feature type="transmembrane region" description="Helical" evidence="1">
    <location>
        <begin position="378"/>
        <end position="399"/>
    </location>
</feature>
<evidence type="ECO:0000313" key="2">
    <source>
        <dbReference type="EMBL" id="GLS16612.1"/>
    </source>
</evidence>
<comment type="similarity">
    <text evidence="1">Belongs to the MscS (TC 1.A.23) family.</text>
</comment>
<keyword evidence="1" id="KW-0406">Ion transport</keyword>
<feature type="transmembrane region" description="Helical" evidence="1">
    <location>
        <begin position="162"/>
        <end position="182"/>
    </location>
</feature>
<feature type="transmembrane region" description="Helical" evidence="1">
    <location>
        <begin position="420"/>
        <end position="440"/>
    </location>
</feature>
<keyword evidence="1" id="KW-0813">Transport</keyword>
<comment type="caution">
    <text evidence="1">Lacks conserved residue(s) required for the propagation of feature annotation.</text>
</comment>
<keyword evidence="1" id="KW-0812">Transmembrane</keyword>
<feature type="transmembrane region" description="Helical" evidence="1">
    <location>
        <begin position="202"/>
        <end position="223"/>
    </location>
</feature>
<name>A0ABQ6CAE2_9BURK</name>
<feature type="transmembrane region" description="Helical" evidence="1">
    <location>
        <begin position="336"/>
        <end position="358"/>
    </location>
</feature>
<protein>
    <recommendedName>
        <fullName evidence="1">Small-conductance mechanosensitive channel</fullName>
    </recommendedName>
</protein>
<dbReference type="Pfam" id="PF05552">
    <property type="entry name" value="MS_channel_1st_1"/>
    <property type="match status" value="4"/>
</dbReference>
<sequence>MNMNTLWESLQSTMGGHIPQLLGALGIFILGWFIAVVVRAGARRSLGAVGVNRRFGQLTGTQVDIEGAVGLGLFWVVLLFALVAVFNSLDLATVSGPFSAFTTELFAYAPRLLGGLALALVAWLLASVVRMVSQKLLDRTTLDEKLSAHADMAPIGENLAGALFWLVILLFVPAILGALGLQGLLDPLTQMVTKALDMLPNAVAALVIGGVGWILATVLRNLTTNLSRTAGIDKIGHRAGIGETVRLSSVAGLLVFVAVFVPSLIAALDALKIEAISKPATDMLGMLMAAVPHLIAAALILVVTWLVATFASRLLTSLLATLGFDTLPERIGLSHAFTQVSASAFVGRVALFFAMLFATVEAANQLGFDQVGGIVETFIRFGGDILLGSAILVIGFWLANVAYQAIDQASGAHTKGLARIARFAILALVIAMGLRAMGIADDIVNLAFGLTLGAVAVAVALSFGLGGREAAGKLMDHWLARFRKDGGQ</sequence>
<gene>
    <name evidence="2" type="ORF">GCM10007935_40550</name>
</gene>
<dbReference type="RefSeq" id="WP_284309311.1">
    <property type="nucleotide sequence ID" value="NZ_BSPB01000067.1"/>
</dbReference>
<feature type="transmembrane region" description="Helical" evidence="1">
    <location>
        <begin position="20"/>
        <end position="42"/>
    </location>
</feature>
<dbReference type="Proteomes" id="UP001156903">
    <property type="component" value="Unassembled WGS sequence"/>
</dbReference>
<comment type="function">
    <text evidence="1">Mechanosensitive channel that participates in the regulation of osmotic pressure changes within the cell, opening in response to stretch forces in the membrane lipid bilayer, without the need for other proteins. Contributes to normal resistance to hypoosmotic shock. Forms an ion channel of 1.0 nanosiemens conductance with a slight preference for anions.</text>
</comment>
<reference evidence="3" key="1">
    <citation type="journal article" date="2019" name="Int. J. Syst. Evol. Microbiol.">
        <title>The Global Catalogue of Microorganisms (GCM) 10K type strain sequencing project: providing services to taxonomists for standard genome sequencing and annotation.</title>
        <authorList>
            <consortium name="The Broad Institute Genomics Platform"/>
            <consortium name="The Broad Institute Genome Sequencing Center for Infectious Disease"/>
            <person name="Wu L."/>
            <person name="Ma J."/>
        </authorList>
    </citation>
    <scope>NUCLEOTIDE SEQUENCE [LARGE SCALE GENOMIC DNA]</scope>
    <source>
        <strain evidence="3">NBRC 109341</strain>
    </source>
</reference>